<protein>
    <recommendedName>
        <fullName evidence="5">Periplasmic protein</fullName>
    </recommendedName>
</protein>
<evidence type="ECO:0000313" key="1">
    <source>
        <dbReference type="EMBL" id="OSI11620.1"/>
    </source>
</evidence>
<organism evidence="2 4">
    <name type="scientific">Neisseria zoodegmatis</name>
    <dbReference type="NCBI Taxonomy" id="326523"/>
    <lineage>
        <taxon>Bacteria</taxon>
        <taxon>Pseudomonadati</taxon>
        <taxon>Pseudomonadota</taxon>
        <taxon>Betaproteobacteria</taxon>
        <taxon>Neisseriales</taxon>
        <taxon>Neisseriaceae</taxon>
        <taxon>Neisseria</taxon>
    </lineage>
</organism>
<dbReference type="Proteomes" id="UP000193466">
    <property type="component" value="Unassembled WGS sequence"/>
</dbReference>
<name>A0AB38DS70_9NEIS</name>
<dbReference type="EMBL" id="LT906434">
    <property type="protein sequence ID" value="SNU79823.1"/>
    <property type="molecule type" value="Genomic_DNA"/>
</dbReference>
<evidence type="ECO:0008006" key="5">
    <source>
        <dbReference type="Google" id="ProtNLM"/>
    </source>
</evidence>
<gene>
    <name evidence="1" type="ORF">BWD10_01250</name>
    <name evidence="2" type="ORF">SAMEA4504057_01329</name>
</gene>
<keyword evidence="3" id="KW-1185">Reference proteome</keyword>
<dbReference type="AlphaFoldDB" id="A0AB38DS70"/>
<evidence type="ECO:0000313" key="2">
    <source>
        <dbReference type="EMBL" id="SNU79823.1"/>
    </source>
</evidence>
<sequence length="202" mass="23472">MKNLAQSLILCVPLLYPLHTLADAKADKIRFVKKLYAHQAKIYNSYNAKMYNDYNNNSQKAPKYHDAVEPYADTKLAKAYAKAHQYDKLVDKILMGETLDELCLQGVTQMYGGGQDWDTSVKRTYSVEKDGKVKVYFRPFKIPSAEHVTVRYRLKKYGNSYRVADMEIRSLDPDTKKVWHTPSYKASLYACIEQQKKNYNFK</sequence>
<accession>A0AB38DS70</accession>
<evidence type="ECO:0000313" key="4">
    <source>
        <dbReference type="Proteomes" id="UP000215033"/>
    </source>
</evidence>
<dbReference type="KEGG" id="nzo:SAMEA4504057_1329"/>
<dbReference type="RefSeq" id="WP_085362670.1">
    <property type="nucleotide sequence ID" value="NZ_LT906434.1"/>
</dbReference>
<dbReference type="Proteomes" id="UP000215033">
    <property type="component" value="Chromosome 1"/>
</dbReference>
<proteinExistence type="predicted"/>
<dbReference type="EMBL" id="MTBM01000001">
    <property type="protein sequence ID" value="OSI11620.1"/>
    <property type="molecule type" value="Genomic_DNA"/>
</dbReference>
<evidence type="ECO:0000313" key="3">
    <source>
        <dbReference type="Proteomes" id="UP000193466"/>
    </source>
</evidence>
<reference evidence="2 4" key="2">
    <citation type="submission" date="2017-06" db="EMBL/GenBank/DDBJ databases">
        <authorList>
            <consortium name="Pathogen Informatics"/>
        </authorList>
    </citation>
    <scope>NUCLEOTIDE SEQUENCE [LARGE SCALE GENOMIC DNA]</scope>
    <source>
        <strain evidence="2 4">NCTC12230</strain>
    </source>
</reference>
<reference evidence="1 3" key="1">
    <citation type="submission" date="2017-01" db="EMBL/GenBank/DDBJ databases">
        <authorList>
            <person name="Wolfgang W.J."/>
            <person name="Cole J."/>
            <person name="Wroblewski D."/>
            <person name="Mcginnis J."/>
            <person name="Musser K.A."/>
        </authorList>
    </citation>
    <scope>NUCLEOTIDE SEQUENCE [LARGE SCALE GENOMIC DNA]</scope>
    <source>
        <strain evidence="1 3">DSM 21643</strain>
    </source>
</reference>